<keyword evidence="5" id="KW-1185">Reference proteome</keyword>
<dbReference type="InterPro" id="IPR004305">
    <property type="entry name" value="Thiaminase-2/PQQC"/>
</dbReference>
<evidence type="ECO:0000313" key="5">
    <source>
        <dbReference type="Proteomes" id="UP001519290"/>
    </source>
</evidence>
<dbReference type="InterPro" id="IPR016084">
    <property type="entry name" value="Haem_Oase-like_multi-hlx"/>
</dbReference>
<evidence type="ECO:0000256" key="2">
    <source>
        <dbReference type="RuleBase" id="RU363093"/>
    </source>
</evidence>
<comment type="similarity">
    <text evidence="2">Belongs to the TenA family.</text>
</comment>
<keyword evidence="2" id="KW-0784">Thiamine biosynthesis</keyword>
<dbReference type="PANTHER" id="PTHR43198:SF2">
    <property type="entry name" value="SI:CH1073-67J19.1-RELATED"/>
    <property type="match status" value="1"/>
</dbReference>
<dbReference type="RefSeq" id="WP_209900316.1">
    <property type="nucleotide sequence ID" value="NZ_BAAAJW010000021.1"/>
</dbReference>
<dbReference type="EC" id="3.5.99.2" evidence="2"/>
<comment type="function">
    <text evidence="2">Catalyzes an amino-pyrimidine hydrolysis reaction at the C5' of the pyrimidine moiety of thiamine compounds, a reaction that is part of a thiamine salvage pathway.</text>
</comment>
<dbReference type="InterPro" id="IPR027574">
    <property type="entry name" value="Thiaminase_II"/>
</dbReference>
<dbReference type="SUPFAM" id="SSF48613">
    <property type="entry name" value="Heme oxygenase-like"/>
    <property type="match status" value="1"/>
</dbReference>
<organism evidence="4 5">
    <name type="scientific">Brachybacterium sacelli</name>
    <dbReference type="NCBI Taxonomy" id="173364"/>
    <lineage>
        <taxon>Bacteria</taxon>
        <taxon>Bacillati</taxon>
        <taxon>Actinomycetota</taxon>
        <taxon>Actinomycetes</taxon>
        <taxon>Micrococcales</taxon>
        <taxon>Dermabacteraceae</taxon>
        <taxon>Brachybacterium</taxon>
    </lineage>
</organism>
<dbReference type="EMBL" id="JAGIOD010000001">
    <property type="protein sequence ID" value="MBP2381280.1"/>
    <property type="molecule type" value="Genomic_DNA"/>
</dbReference>
<evidence type="ECO:0000256" key="1">
    <source>
        <dbReference type="ARBA" id="ARBA00004948"/>
    </source>
</evidence>
<comment type="pathway">
    <text evidence="1 2">Cofactor biosynthesis; thiamine diphosphate biosynthesis.</text>
</comment>
<dbReference type="NCBIfam" id="TIGR04306">
    <property type="entry name" value="salvage_TenA"/>
    <property type="match status" value="1"/>
</dbReference>
<gene>
    <name evidence="4" type="ORF">JOF43_001237</name>
</gene>
<dbReference type="CDD" id="cd19367">
    <property type="entry name" value="TenA_C_ScTHI20-like"/>
    <property type="match status" value="1"/>
</dbReference>
<dbReference type="Pfam" id="PF03070">
    <property type="entry name" value="TENA_THI-4"/>
    <property type="match status" value="1"/>
</dbReference>
<comment type="catalytic activity">
    <reaction evidence="2">
        <text>4-amino-5-aminomethyl-2-methylpyrimidine + H2O = 4-amino-5-hydroxymethyl-2-methylpyrimidine + NH4(+)</text>
        <dbReference type="Rhea" id="RHEA:31799"/>
        <dbReference type="ChEBI" id="CHEBI:15377"/>
        <dbReference type="ChEBI" id="CHEBI:16892"/>
        <dbReference type="ChEBI" id="CHEBI:28938"/>
        <dbReference type="ChEBI" id="CHEBI:63416"/>
        <dbReference type="EC" id="3.5.99.2"/>
    </reaction>
</comment>
<dbReference type="Proteomes" id="UP001519290">
    <property type="component" value="Unassembled WGS sequence"/>
</dbReference>
<name>A0ABS4WYJ8_9MICO</name>
<dbReference type="PANTHER" id="PTHR43198">
    <property type="entry name" value="BIFUNCTIONAL TH2 PROTEIN"/>
    <property type="match status" value="1"/>
</dbReference>
<feature type="domain" description="Thiaminase-2/PQQC" evidence="3">
    <location>
        <begin position="11"/>
        <end position="216"/>
    </location>
</feature>
<reference evidence="4 5" key="1">
    <citation type="submission" date="2021-03" db="EMBL/GenBank/DDBJ databases">
        <title>Sequencing the genomes of 1000 actinobacteria strains.</title>
        <authorList>
            <person name="Klenk H.-P."/>
        </authorList>
    </citation>
    <scope>NUCLEOTIDE SEQUENCE [LARGE SCALE GENOMIC DNA]</scope>
    <source>
        <strain evidence="4 5">DSM 14566</strain>
    </source>
</reference>
<evidence type="ECO:0000259" key="3">
    <source>
        <dbReference type="Pfam" id="PF03070"/>
    </source>
</evidence>
<proteinExistence type="inferred from homology"/>
<protein>
    <recommendedName>
        <fullName evidence="2">Aminopyrimidine aminohydrolase</fullName>
        <ecNumber evidence="2">3.5.99.2</ecNumber>
    </recommendedName>
</protein>
<comment type="caution">
    <text evidence="4">The sequence shown here is derived from an EMBL/GenBank/DDBJ whole genome shotgun (WGS) entry which is preliminary data.</text>
</comment>
<accession>A0ABS4WYJ8</accession>
<keyword evidence="2 4" id="KW-0378">Hydrolase</keyword>
<dbReference type="InterPro" id="IPR050967">
    <property type="entry name" value="Thiamine_Salvage_TenA"/>
</dbReference>
<dbReference type="GO" id="GO:0050334">
    <property type="term" value="F:thiaminase activity"/>
    <property type="evidence" value="ECO:0007669"/>
    <property type="project" value="UniProtKB-EC"/>
</dbReference>
<dbReference type="Gene3D" id="1.20.910.10">
    <property type="entry name" value="Heme oxygenase-like"/>
    <property type="match status" value="1"/>
</dbReference>
<evidence type="ECO:0000313" key="4">
    <source>
        <dbReference type="EMBL" id="MBP2381280.1"/>
    </source>
</evidence>
<comment type="catalytic activity">
    <reaction evidence="2">
        <text>thiamine + H2O = 5-(2-hydroxyethyl)-4-methylthiazole + 4-amino-5-hydroxymethyl-2-methylpyrimidine + H(+)</text>
        <dbReference type="Rhea" id="RHEA:17509"/>
        <dbReference type="ChEBI" id="CHEBI:15377"/>
        <dbReference type="ChEBI" id="CHEBI:15378"/>
        <dbReference type="ChEBI" id="CHEBI:16892"/>
        <dbReference type="ChEBI" id="CHEBI:17957"/>
        <dbReference type="ChEBI" id="CHEBI:18385"/>
        <dbReference type="EC" id="3.5.99.2"/>
    </reaction>
</comment>
<sequence length="220" mass="24450">MTLFDALKAEIADEWQAYVRHPFVEQLGDGTLPLAAFQDYLVQDYLFLIQFARANALAAYQSRGLADIRRAADALEAILAETALHVRLTESWGIGREQLEAAPEKLATVAYTRYVLDCGQAGGLLDLEVALAPCAIGYGEIGARLAPRLAEHPEHPYRDWIHEYAAEEFQQTSRAASDHLDTLTGGTLPDRRFQELVTVFRAATRLETAFWQQALDDLGS</sequence>